<protein>
    <submittedName>
        <fullName evidence="5">Uncharacterized protein</fullName>
    </submittedName>
</protein>
<keyword evidence="6" id="KW-1185">Reference proteome</keyword>
<keyword evidence="3" id="KW-0808">Transferase</keyword>
<dbReference type="OrthoDB" id="350602at2"/>
<dbReference type="EMBL" id="CP028884">
    <property type="protein sequence ID" value="AYE35942.1"/>
    <property type="molecule type" value="Genomic_DNA"/>
</dbReference>
<dbReference type="AlphaFoldDB" id="A0A386PKV7"/>
<proteinExistence type="predicted"/>
<organism evidence="5 6">
    <name type="scientific">Borrelia turcica IST7</name>
    <dbReference type="NCBI Taxonomy" id="1104446"/>
    <lineage>
        <taxon>Bacteria</taxon>
        <taxon>Pseudomonadati</taxon>
        <taxon>Spirochaetota</taxon>
        <taxon>Spirochaetia</taxon>
        <taxon>Spirochaetales</taxon>
        <taxon>Borreliaceae</taxon>
        <taxon>Borrelia</taxon>
    </lineage>
</organism>
<dbReference type="Pfam" id="PF02255">
    <property type="entry name" value="PTS_IIA"/>
    <property type="match status" value="1"/>
</dbReference>
<dbReference type="Gene3D" id="1.20.58.80">
    <property type="entry name" value="Phosphotransferase system, lactose/cellobiose-type IIA subunit"/>
    <property type="match status" value="1"/>
</dbReference>
<keyword evidence="2" id="KW-0762">Sugar transport</keyword>
<evidence type="ECO:0000256" key="4">
    <source>
        <dbReference type="ARBA" id="ARBA00022683"/>
    </source>
</evidence>
<reference evidence="5 6" key="1">
    <citation type="journal article" date="2018" name="Infect. Genet. Evol.">
        <title>Genome-wide analysis of Borrelia turcica and 'Candidatus Borrelia tachyglossi' shows relapsing fever-like genomes with unique genomic links to Lyme disease Borrelia.</title>
        <authorList>
            <person name="Gofton A.W."/>
            <person name="Margos G."/>
            <person name="Fingerle V."/>
            <person name="Hepner S."/>
            <person name="Loh S.M."/>
            <person name="Ryan U."/>
            <person name="Irwin P."/>
            <person name="Oskam C.L."/>
        </authorList>
    </citation>
    <scope>NUCLEOTIDE SEQUENCE [LARGE SCALE GENOMIC DNA]</scope>
    <source>
        <strain evidence="5 6">IST7</strain>
    </source>
</reference>
<evidence type="ECO:0000313" key="6">
    <source>
        <dbReference type="Proteomes" id="UP000275571"/>
    </source>
</evidence>
<dbReference type="Proteomes" id="UP000275571">
    <property type="component" value="Chromosome"/>
</dbReference>
<keyword evidence="1" id="KW-0813">Transport</keyword>
<dbReference type="InterPro" id="IPR036542">
    <property type="entry name" value="PTS_IIA_lac/cel_sf"/>
</dbReference>
<dbReference type="GO" id="GO:0016740">
    <property type="term" value="F:transferase activity"/>
    <property type="evidence" value="ECO:0007669"/>
    <property type="project" value="UniProtKB-KW"/>
</dbReference>
<evidence type="ECO:0000256" key="3">
    <source>
        <dbReference type="ARBA" id="ARBA00022679"/>
    </source>
</evidence>
<dbReference type="RefSeq" id="WP_120103862.1">
    <property type="nucleotide sequence ID" value="NZ_CP028884.1"/>
</dbReference>
<dbReference type="InterPro" id="IPR003188">
    <property type="entry name" value="PTS_IIA_lac/cel"/>
</dbReference>
<evidence type="ECO:0000256" key="1">
    <source>
        <dbReference type="ARBA" id="ARBA00022448"/>
    </source>
</evidence>
<dbReference type="KEGG" id="btur:DB313_00220"/>
<gene>
    <name evidence="5" type="ORF">DB313_00220</name>
</gene>
<name>A0A386PKV7_9SPIR</name>
<keyword evidence="4" id="KW-0598">Phosphotransferase system</keyword>
<sequence length="110" mass="13002">MTSDELNRYIDDKFMLILDKVSNIRNRLYKILKEIKKGNFDDIEYELSEIENLINNVNVSQAEFMSDDKFVKNVYLSLTIFNIQNCIMGLLSEKNLIEELIYLNKKIQGK</sequence>
<dbReference type="GO" id="GO:0009401">
    <property type="term" value="P:phosphoenolpyruvate-dependent sugar phosphotransferase system"/>
    <property type="evidence" value="ECO:0007669"/>
    <property type="project" value="UniProtKB-KW"/>
</dbReference>
<accession>A0A386PKV7</accession>
<evidence type="ECO:0000313" key="5">
    <source>
        <dbReference type="EMBL" id="AYE35942.1"/>
    </source>
</evidence>
<dbReference type="SUPFAM" id="SSF46973">
    <property type="entry name" value="Enzyme IIa from lactose specific PTS, IIa-lac"/>
    <property type="match status" value="1"/>
</dbReference>
<evidence type="ECO:0000256" key="2">
    <source>
        <dbReference type="ARBA" id="ARBA00022597"/>
    </source>
</evidence>